<keyword evidence="3" id="KW-1185">Reference proteome</keyword>
<evidence type="ECO:0000313" key="2">
    <source>
        <dbReference type="EMBL" id="SPJ28774.1"/>
    </source>
</evidence>
<evidence type="ECO:0000313" key="3">
    <source>
        <dbReference type="Proteomes" id="UP000244898"/>
    </source>
</evidence>
<dbReference type="EMBL" id="ONZG01000005">
    <property type="protein sequence ID" value="SPJ28774.1"/>
    <property type="molecule type" value="Genomic_DNA"/>
</dbReference>
<feature type="chain" id="PRO_5015309345" evidence="1">
    <location>
        <begin position="23"/>
        <end position="144"/>
    </location>
</feature>
<gene>
    <name evidence="2" type="ORF">TRM7615_02282</name>
</gene>
<reference evidence="3" key="1">
    <citation type="submission" date="2018-03" db="EMBL/GenBank/DDBJ databases">
        <authorList>
            <person name="Rodrigo-Torres L."/>
            <person name="Arahal R. D."/>
            <person name="Lucena T."/>
        </authorList>
    </citation>
    <scope>NUCLEOTIDE SEQUENCE [LARGE SCALE GENOMIC DNA]</scope>
    <source>
        <strain evidence="3">CECT 7615</strain>
    </source>
</reference>
<protein>
    <submittedName>
        <fullName evidence="2">Uncharacterized protein</fullName>
    </submittedName>
</protein>
<dbReference type="RefSeq" id="WP_108787524.1">
    <property type="nucleotide sequence ID" value="NZ_ONZG01000005.1"/>
</dbReference>
<keyword evidence="1" id="KW-0732">Signal</keyword>
<dbReference type="PROSITE" id="PS51257">
    <property type="entry name" value="PROKAR_LIPOPROTEIN"/>
    <property type="match status" value="1"/>
</dbReference>
<organism evidence="2 3">
    <name type="scientific">Falsiruegeria mediterranea M17</name>
    <dbReference type="NCBI Taxonomy" id="1200281"/>
    <lineage>
        <taxon>Bacteria</taxon>
        <taxon>Pseudomonadati</taxon>
        <taxon>Pseudomonadota</taxon>
        <taxon>Alphaproteobacteria</taxon>
        <taxon>Rhodobacterales</taxon>
        <taxon>Roseobacteraceae</taxon>
        <taxon>Falsiruegeria</taxon>
    </lineage>
</organism>
<proteinExistence type="predicted"/>
<accession>A0A2R8C8L3</accession>
<dbReference type="AlphaFoldDB" id="A0A2R8C8L3"/>
<feature type="signal peptide" evidence="1">
    <location>
        <begin position="1"/>
        <end position="22"/>
    </location>
</feature>
<dbReference type="Proteomes" id="UP000244898">
    <property type="component" value="Unassembled WGS sequence"/>
</dbReference>
<sequence>MKSLFLSPLIASLLACPTLVTAGIEVAKCELKESASVVNNDVDVGSSFEVMVIDGTRVFVSSQDGFIEAQMASKNLFVWSDAGTQSVLTVLDDGQYIRTDHATVASLEYAKASAEQRDELDWKKLTSGDQEEIILARISHGGCN</sequence>
<evidence type="ECO:0000256" key="1">
    <source>
        <dbReference type="SAM" id="SignalP"/>
    </source>
</evidence>
<name>A0A2R8C8L3_9RHOB</name>